<dbReference type="Proteomes" id="UP000189966">
    <property type="component" value="Unassembled WGS sequence"/>
</dbReference>
<dbReference type="PANTHER" id="PTHR22642">
    <property type="entry name" value="IMIDAZOLONEPROPIONASE"/>
    <property type="match status" value="1"/>
</dbReference>
<proteinExistence type="predicted"/>
<accession>A0A1T5HXA4</accession>
<dbReference type="EC" id="3.5.1.91" evidence="3"/>
<dbReference type="GO" id="GO:0016810">
    <property type="term" value="F:hydrolase activity, acting on carbon-nitrogen (but not peptide) bonds"/>
    <property type="evidence" value="ECO:0007669"/>
    <property type="project" value="InterPro"/>
</dbReference>
<reference evidence="3 4" key="1">
    <citation type="submission" date="2017-02" db="EMBL/GenBank/DDBJ databases">
        <authorList>
            <person name="Peterson S.W."/>
        </authorList>
    </citation>
    <scope>NUCLEOTIDE SEQUENCE [LARGE SCALE GENOMIC DNA]</scope>
    <source>
        <strain evidence="4">type strain: NCCB 100098</strain>
    </source>
</reference>
<feature type="signal peptide" evidence="1">
    <location>
        <begin position="1"/>
        <end position="25"/>
    </location>
</feature>
<feature type="domain" description="Amidohydrolase 3" evidence="2">
    <location>
        <begin position="81"/>
        <end position="575"/>
    </location>
</feature>
<evidence type="ECO:0000256" key="1">
    <source>
        <dbReference type="SAM" id="SignalP"/>
    </source>
</evidence>
<dbReference type="Gene3D" id="3.20.20.140">
    <property type="entry name" value="Metal-dependent hydrolases"/>
    <property type="match status" value="1"/>
</dbReference>
<dbReference type="SUPFAM" id="SSF51338">
    <property type="entry name" value="Composite domain of metallo-dependent hydrolases"/>
    <property type="match status" value="1"/>
</dbReference>
<feature type="chain" id="PRO_5012007262" evidence="1">
    <location>
        <begin position="26"/>
        <end position="581"/>
    </location>
</feature>
<dbReference type="Gene3D" id="3.10.310.70">
    <property type="match status" value="1"/>
</dbReference>
<keyword evidence="3" id="KW-0378">Hydrolase</keyword>
<dbReference type="InterPro" id="IPR032466">
    <property type="entry name" value="Metal_Hydrolase"/>
</dbReference>
<dbReference type="Pfam" id="PF07969">
    <property type="entry name" value="Amidohydro_3"/>
    <property type="match status" value="1"/>
</dbReference>
<protein>
    <submittedName>
        <fullName evidence="3">N-substituted formamide deformylase</fullName>
        <ecNumber evidence="3">3.5.1.91</ecNumber>
    </submittedName>
</protein>
<dbReference type="AlphaFoldDB" id="A0A1T5HXA4"/>
<evidence type="ECO:0000313" key="4">
    <source>
        <dbReference type="Proteomes" id="UP000189966"/>
    </source>
</evidence>
<dbReference type="InterPro" id="IPR013108">
    <property type="entry name" value="Amidohydro_3"/>
</dbReference>
<evidence type="ECO:0000313" key="3">
    <source>
        <dbReference type="EMBL" id="SKC31420.1"/>
    </source>
</evidence>
<keyword evidence="1" id="KW-0732">Signal</keyword>
<gene>
    <name evidence="3" type="primary">nfdA</name>
    <name evidence="3" type="ORF">CZ809_00898</name>
</gene>
<dbReference type="CDD" id="cd01300">
    <property type="entry name" value="YtcJ_like"/>
    <property type="match status" value="1"/>
</dbReference>
<dbReference type="Gene3D" id="2.30.40.10">
    <property type="entry name" value="Urease, subunit C, domain 1"/>
    <property type="match status" value="1"/>
</dbReference>
<organism evidence="3 4">
    <name type="scientific">Photobacterium piscicola</name>
    <dbReference type="NCBI Taxonomy" id="1378299"/>
    <lineage>
        <taxon>Bacteria</taxon>
        <taxon>Pseudomonadati</taxon>
        <taxon>Pseudomonadota</taxon>
        <taxon>Gammaproteobacteria</taxon>
        <taxon>Vibrionales</taxon>
        <taxon>Vibrionaceae</taxon>
        <taxon>Photobacterium</taxon>
    </lineage>
</organism>
<dbReference type="PANTHER" id="PTHR22642:SF2">
    <property type="entry name" value="PROTEIN LONG AFTER FAR-RED 3"/>
    <property type="match status" value="1"/>
</dbReference>
<name>A0A1T5HXA4_9GAMM</name>
<evidence type="ECO:0000259" key="2">
    <source>
        <dbReference type="Pfam" id="PF07969"/>
    </source>
</evidence>
<dbReference type="EMBL" id="FUZI01000001">
    <property type="protein sequence ID" value="SKC31420.1"/>
    <property type="molecule type" value="Genomic_DNA"/>
</dbReference>
<dbReference type="InterPro" id="IPR033932">
    <property type="entry name" value="YtcJ-like"/>
</dbReference>
<dbReference type="SUPFAM" id="SSF51556">
    <property type="entry name" value="Metallo-dependent hydrolases"/>
    <property type="match status" value="1"/>
</dbReference>
<dbReference type="InterPro" id="IPR011059">
    <property type="entry name" value="Metal-dep_hydrolase_composite"/>
</dbReference>
<sequence>MFMKQTKIASSLLFLSSVISYSAFAAPSTTPETTIFYGGPIITMEKAKPTAEAVVTSQYGKIVYVGSEKDALKQYPDSKKIDLNDKVLMPGFIEQHLHPFLGALTLNMPVIAPEEWQLPNKTWPAVTNHEDYIAALTAQEKALKDPNETLWTWGFNNYFHGELSRQELDKISSTRPIGVWHRSAHEFYVNSAFIEKYKLNQADVDKLGKEVADQVHLEKGHFLEGGALIYLLPRIATDLANKERFTVGLKQMVTMLHQKGVTAYNEPGAFIPDYMIDTYLDVLGSESTPMYSFFTPESKTPYFTKGKEGVLKEVERITTTLPETGKVRYFDKQVKLLFDGAIISQLMKMKDGYQDGHHGEWIQTPEDVEAITKIFWENDYQVLVHVNGDLGVEKLIGILEKRQAEYPRKDHRFTIIHFANSTDAQIKKLKSLGAIISVNPYYVTGFSEKFGEVGLGKERAHAMVRLATIEKENISVSLHSDAPMAPSDPLLLAWSAATRITNSGNVVRPDLALSRDAALRGITIEAAYSWGQEQNLGSIKTGKIANFTILEQDPYKVELKKLKDIPIYGTVFEGKLFPIDK</sequence>